<dbReference type="InterPro" id="IPR050683">
    <property type="entry name" value="Bact_Polysacc_Export_ATP-bd"/>
</dbReference>
<dbReference type="InParanoid" id="M1YWV6"/>
<keyword evidence="4" id="KW-0067">ATP-binding</keyword>
<evidence type="ECO:0000313" key="6">
    <source>
        <dbReference type="EMBL" id="CCQ89772.1"/>
    </source>
</evidence>
<dbReference type="CDD" id="cd10147">
    <property type="entry name" value="Wzt_C-like"/>
    <property type="match status" value="1"/>
</dbReference>
<evidence type="ECO:0000256" key="3">
    <source>
        <dbReference type="ARBA" id="ARBA00022741"/>
    </source>
</evidence>
<dbReference type="InterPro" id="IPR027417">
    <property type="entry name" value="P-loop_NTPase"/>
</dbReference>
<comment type="similarity">
    <text evidence="1">Belongs to the ABC transporter superfamily.</text>
</comment>
<sequence length="487" mass="54963">MGLQYFIFRFRRVGLSQIEMGIRGGALMTTCLPISLRGVSKMYRLYASLQDRVREVFHPFQKKYHREFWALRDIDLEIEQGTTVGVVGRNGSGKSTLLQIMAGVLKPTAGEVFVEGRVSPLLELGAGFDPEFTGRENVMFSGSLMGFDEKQMSERLHDIEAFADIGQFIDQPVKVYSSGMFARLAFATAVHVDPDILIIDEVLAVGDARFQHKCFLKFREFQQAGKTILFVTHDVNKVLQHCDRAVFLEGGRILEDGKPKNVVDAYLDLVLTGTLATDEHRGRMAEVSNASEEEASTEAQATVQDLDQFLRHTYENDQCPQRPNYNQEEYRLGDSRATILDYRLVVDNRIDPPSIPWGTNTDIYMKATFHETVETPMFGISLKTVDGVMVTGTNTRFTKLDLRPVHAGETVVFKFTLQLNLQPGDYFVDLGVAEKLPDQDRLLDVRNSLIHLHIEYIKTFTGFSDLSQFAEEIVRLTPASHTVEKNG</sequence>
<organism evidence="6 7">
    <name type="scientific">Nitrospina gracilis (strain 3/211)</name>
    <dbReference type="NCBI Taxonomy" id="1266370"/>
    <lineage>
        <taxon>Bacteria</taxon>
        <taxon>Pseudomonadati</taxon>
        <taxon>Nitrospinota/Tectimicrobiota group</taxon>
        <taxon>Nitrospinota</taxon>
        <taxon>Nitrospinia</taxon>
        <taxon>Nitrospinales</taxon>
        <taxon>Nitrospinaceae</taxon>
        <taxon>Nitrospina</taxon>
    </lineage>
</organism>
<dbReference type="Pfam" id="PF14524">
    <property type="entry name" value="Wzt_C"/>
    <property type="match status" value="1"/>
</dbReference>
<proteinExistence type="inferred from homology"/>
<evidence type="ECO:0000256" key="4">
    <source>
        <dbReference type="ARBA" id="ARBA00022840"/>
    </source>
</evidence>
<keyword evidence="3" id="KW-0547">Nucleotide-binding</keyword>
<dbReference type="GO" id="GO:0016020">
    <property type="term" value="C:membrane"/>
    <property type="evidence" value="ECO:0007669"/>
    <property type="project" value="InterPro"/>
</dbReference>
<dbReference type="Gene3D" id="3.40.50.300">
    <property type="entry name" value="P-loop containing nucleotide triphosphate hydrolases"/>
    <property type="match status" value="1"/>
</dbReference>
<dbReference type="InterPro" id="IPR029439">
    <property type="entry name" value="Wzt_C"/>
</dbReference>
<dbReference type="Gene3D" id="2.70.50.60">
    <property type="entry name" value="abc- transporter (atp binding component) like domain"/>
    <property type="match status" value="1"/>
</dbReference>
<name>M1YWV6_NITG3</name>
<protein>
    <submittedName>
        <fullName evidence="6">ABC transporter related</fullName>
    </submittedName>
</protein>
<dbReference type="PANTHER" id="PTHR46743:SF2">
    <property type="entry name" value="TEICHOIC ACIDS EXPORT ATP-BINDING PROTEIN TAGH"/>
    <property type="match status" value="1"/>
</dbReference>
<dbReference type="InterPro" id="IPR015860">
    <property type="entry name" value="ABC_transpr_TagH-like"/>
</dbReference>
<dbReference type="GO" id="GO:0140359">
    <property type="term" value="F:ABC-type transporter activity"/>
    <property type="evidence" value="ECO:0007669"/>
    <property type="project" value="InterPro"/>
</dbReference>
<dbReference type="OrthoDB" id="9778870at2"/>
<dbReference type="EMBL" id="CAQJ01000019">
    <property type="protein sequence ID" value="CCQ89772.1"/>
    <property type="molecule type" value="Genomic_DNA"/>
</dbReference>
<evidence type="ECO:0000259" key="5">
    <source>
        <dbReference type="PROSITE" id="PS50893"/>
    </source>
</evidence>
<dbReference type="Proteomes" id="UP000011704">
    <property type="component" value="Unassembled WGS sequence"/>
</dbReference>
<reference evidence="6 7" key="1">
    <citation type="journal article" date="2013" name="Front. Microbiol.">
        <title>The genome of Nitrospina gracilis illuminates the metabolism and evolution of the major marine nitrite oxidizer.</title>
        <authorList>
            <person name="Luecker S."/>
            <person name="Nowka B."/>
            <person name="Rattei T."/>
            <person name="Spieck E."/>
            <person name="and Daims H."/>
        </authorList>
    </citation>
    <scope>NUCLEOTIDE SEQUENCE [LARGE SCALE GENOMIC DNA]</scope>
    <source>
        <strain evidence="6 7">3/211</strain>
    </source>
</reference>
<dbReference type="SUPFAM" id="SSF52540">
    <property type="entry name" value="P-loop containing nucleoside triphosphate hydrolases"/>
    <property type="match status" value="1"/>
</dbReference>
<gene>
    <name evidence="6" type="ORF">NITGR_170029</name>
</gene>
<dbReference type="InterPro" id="IPR003439">
    <property type="entry name" value="ABC_transporter-like_ATP-bd"/>
</dbReference>
<dbReference type="SMART" id="SM00382">
    <property type="entry name" value="AAA"/>
    <property type="match status" value="1"/>
</dbReference>
<comment type="caution">
    <text evidence="6">The sequence shown here is derived from an EMBL/GenBank/DDBJ whole genome shotgun (WGS) entry which is preliminary data.</text>
</comment>
<dbReference type="Pfam" id="PF00005">
    <property type="entry name" value="ABC_tran"/>
    <property type="match status" value="1"/>
</dbReference>
<accession>M1YWV6</accession>
<evidence type="ECO:0000256" key="2">
    <source>
        <dbReference type="ARBA" id="ARBA00022448"/>
    </source>
</evidence>
<dbReference type="STRING" id="1266370.NITGR_170029"/>
<dbReference type="GO" id="GO:0016887">
    <property type="term" value="F:ATP hydrolysis activity"/>
    <property type="evidence" value="ECO:0007669"/>
    <property type="project" value="InterPro"/>
</dbReference>
<dbReference type="InterPro" id="IPR017871">
    <property type="entry name" value="ABC_transporter-like_CS"/>
</dbReference>
<dbReference type="AlphaFoldDB" id="M1YWV6"/>
<evidence type="ECO:0000256" key="1">
    <source>
        <dbReference type="ARBA" id="ARBA00005417"/>
    </source>
</evidence>
<dbReference type="PROSITE" id="PS00211">
    <property type="entry name" value="ABC_TRANSPORTER_1"/>
    <property type="match status" value="1"/>
</dbReference>
<evidence type="ECO:0000313" key="7">
    <source>
        <dbReference type="Proteomes" id="UP000011704"/>
    </source>
</evidence>
<dbReference type="HOGENOM" id="CLU_000604_101_1_0"/>
<dbReference type="CDD" id="cd03220">
    <property type="entry name" value="ABC_KpsT_Wzt"/>
    <property type="match status" value="1"/>
</dbReference>
<feature type="domain" description="ABC transporter" evidence="5">
    <location>
        <begin position="51"/>
        <end position="275"/>
    </location>
</feature>
<keyword evidence="2" id="KW-0813">Transport</keyword>
<dbReference type="InterPro" id="IPR003593">
    <property type="entry name" value="AAA+_ATPase"/>
</dbReference>
<keyword evidence="7" id="KW-1185">Reference proteome</keyword>
<dbReference type="PROSITE" id="PS50893">
    <property type="entry name" value="ABC_TRANSPORTER_2"/>
    <property type="match status" value="1"/>
</dbReference>
<dbReference type="PANTHER" id="PTHR46743">
    <property type="entry name" value="TEICHOIC ACIDS EXPORT ATP-BINDING PROTEIN TAGH"/>
    <property type="match status" value="1"/>
</dbReference>
<dbReference type="GO" id="GO:0005524">
    <property type="term" value="F:ATP binding"/>
    <property type="evidence" value="ECO:0007669"/>
    <property type="project" value="UniProtKB-KW"/>
</dbReference>